<sequence length="152" mass="16631">MSEVVKEAAECIELVANLSSTGEKGGDKVASGFRARARSIPSTLFTNGFTYTATLLAARGSRRLAELGFRNSCRSIVDEVVNVMRRGGADAEELSYGLYEAILIYLLRSVGAVRATNFRDLITESIGNTVLDLRASQVAEWIKRFAEAYIEK</sequence>
<comment type="similarity">
    <text evidence="2">Belongs to the CRISPR system Cmr5 family.</text>
</comment>
<organism evidence="6">
    <name type="scientific">Ignisphaera aggregans</name>
    <dbReference type="NCBI Taxonomy" id="334771"/>
    <lineage>
        <taxon>Archaea</taxon>
        <taxon>Thermoproteota</taxon>
        <taxon>Thermoprotei</taxon>
        <taxon>Desulfurococcales</taxon>
        <taxon>Desulfurococcaceae</taxon>
        <taxon>Ignisphaera</taxon>
    </lineage>
</organism>
<dbReference type="Gene3D" id="1.10.520.30">
    <property type="entry name" value="AF1862-like domain"/>
    <property type="match status" value="1"/>
</dbReference>
<dbReference type="NCBIfam" id="TIGR01881">
    <property type="entry name" value="cas_Cmr5"/>
    <property type="match status" value="1"/>
</dbReference>
<evidence type="ECO:0000256" key="1">
    <source>
        <dbReference type="ARBA" id="ARBA00004496"/>
    </source>
</evidence>
<dbReference type="InterPro" id="IPR010160">
    <property type="entry name" value="CRISPR-assoc_prot_Cmr5"/>
</dbReference>
<evidence type="ECO:0000256" key="2">
    <source>
        <dbReference type="ARBA" id="ARBA00006161"/>
    </source>
</evidence>
<comment type="subcellular location">
    <subcellularLocation>
        <location evidence="1">Cytoplasm</location>
    </subcellularLocation>
</comment>
<proteinExistence type="inferred from homology"/>
<dbReference type="InterPro" id="IPR023101">
    <property type="entry name" value="AF1862-like_dom_sf"/>
</dbReference>
<protein>
    <recommendedName>
        <fullName evidence="5">CRISPR type III-B/RAMP module-associated protein Cmr5</fullName>
    </recommendedName>
</protein>
<dbReference type="EMBL" id="DSEU01000017">
    <property type="protein sequence ID" value="HEM66489.1"/>
    <property type="molecule type" value="Genomic_DNA"/>
</dbReference>
<reference evidence="6" key="1">
    <citation type="journal article" date="2020" name="mSystems">
        <title>Genome- and Community-Level Interaction Insights into Carbon Utilization and Element Cycling Functions of Hydrothermarchaeota in Hydrothermal Sediment.</title>
        <authorList>
            <person name="Zhou Z."/>
            <person name="Liu Y."/>
            <person name="Xu W."/>
            <person name="Pan J."/>
            <person name="Luo Z.H."/>
            <person name="Li M."/>
        </authorList>
    </citation>
    <scope>NUCLEOTIDE SEQUENCE [LARGE SCALE GENOMIC DNA]</scope>
    <source>
        <strain evidence="6">SpSt-125</strain>
    </source>
</reference>
<dbReference type="Pfam" id="PF09701">
    <property type="entry name" value="Cas_Cmr5"/>
    <property type="match status" value="1"/>
</dbReference>
<evidence type="ECO:0000256" key="4">
    <source>
        <dbReference type="ARBA" id="ARBA00023118"/>
    </source>
</evidence>
<evidence type="ECO:0000256" key="5">
    <source>
        <dbReference type="ARBA" id="ARBA00030001"/>
    </source>
</evidence>
<dbReference type="GO" id="GO:0005737">
    <property type="term" value="C:cytoplasm"/>
    <property type="evidence" value="ECO:0007669"/>
    <property type="project" value="UniProtKB-SubCell"/>
</dbReference>
<gene>
    <name evidence="6" type="primary">cmr5</name>
    <name evidence="6" type="ORF">ENO26_02805</name>
</gene>
<dbReference type="SUPFAM" id="SSF158568">
    <property type="entry name" value="AF1862-like"/>
    <property type="match status" value="1"/>
</dbReference>
<evidence type="ECO:0000256" key="3">
    <source>
        <dbReference type="ARBA" id="ARBA00022490"/>
    </source>
</evidence>
<name>A0A7J2U1R7_9CREN</name>
<comment type="caution">
    <text evidence="6">The sequence shown here is derived from an EMBL/GenBank/DDBJ whole genome shotgun (WGS) entry which is preliminary data.</text>
</comment>
<keyword evidence="4" id="KW-0051">Antiviral defense</keyword>
<keyword evidence="3" id="KW-0963">Cytoplasm</keyword>
<dbReference type="AlphaFoldDB" id="A0A7J2U1R7"/>
<dbReference type="GO" id="GO:0051607">
    <property type="term" value="P:defense response to virus"/>
    <property type="evidence" value="ECO:0007669"/>
    <property type="project" value="UniProtKB-KW"/>
</dbReference>
<evidence type="ECO:0000313" key="6">
    <source>
        <dbReference type="EMBL" id="HEM66489.1"/>
    </source>
</evidence>
<accession>A0A7J2U1R7</accession>